<evidence type="ECO:0000313" key="2">
    <source>
        <dbReference type="Proteomes" id="UP000543174"/>
    </source>
</evidence>
<dbReference type="Proteomes" id="UP000543174">
    <property type="component" value="Unassembled WGS sequence"/>
</dbReference>
<protein>
    <submittedName>
        <fullName evidence="1">Uncharacterized protein</fullName>
    </submittedName>
</protein>
<organism evidence="1 2">
    <name type="scientific">Priestia aryabhattai</name>
    <name type="common">Bacillus aryabhattai</name>
    <dbReference type="NCBI Taxonomy" id="412384"/>
    <lineage>
        <taxon>Bacteria</taxon>
        <taxon>Bacillati</taxon>
        <taxon>Bacillota</taxon>
        <taxon>Bacilli</taxon>
        <taxon>Bacillales</taxon>
        <taxon>Bacillaceae</taxon>
        <taxon>Priestia</taxon>
    </lineage>
</organism>
<accession>A0A7W3NGG2</accession>
<sequence>MHLTDLETLEAWNEEQKSQKQIVKSLKMLSDEASDSINQKKILYKVSFFDLSF</sequence>
<comment type="caution">
    <text evidence="1">The sequence shown here is derived from an EMBL/GenBank/DDBJ whole genome shotgun (WGS) entry which is preliminary data.</text>
</comment>
<proteinExistence type="predicted"/>
<dbReference type="RefSeq" id="WP_156376609.1">
    <property type="nucleotide sequence ID" value="NZ_CP169254.1"/>
</dbReference>
<keyword evidence="2" id="KW-1185">Reference proteome</keyword>
<dbReference type="AlphaFoldDB" id="A0A7W3NGG2"/>
<gene>
    <name evidence="1" type="ORF">HNP21_005667</name>
</gene>
<evidence type="ECO:0000313" key="1">
    <source>
        <dbReference type="EMBL" id="MBA9042532.1"/>
    </source>
</evidence>
<name>A0A7W3NGG2_PRIAR</name>
<reference evidence="1" key="1">
    <citation type="submission" date="2020-08" db="EMBL/GenBank/DDBJ databases">
        <title>Functional genomics of gut bacteria from endangered species of beetles.</title>
        <authorList>
            <person name="Carlos-Shanley C."/>
        </authorList>
    </citation>
    <scope>NUCLEOTIDE SEQUENCE [LARGE SCALE GENOMIC DNA]</scope>
    <source>
        <strain evidence="1">S00060</strain>
    </source>
</reference>
<dbReference type="EMBL" id="JACJHT010000013">
    <property type="protein sequence ID" value="MBA9042532.1"/>
    <property type="molecule type" value="Genomic_DNA"/>
</dbReference>